<dbReference type="InterPro" id="IPR017981">
    <property type="entry name" value="GPCR_2-like_7TM"/>
</dbReference>
<keyword evidence="4 12" id="KW-0812">Transmembrane</keyword>
<evidence type="ECO:0000256" key="8">
    <source>
        <dbReference type="ARBA" id="ARBA00023170"/>
    </source>
</evidence>
<dbReference type="Gene3D" id="1.20.1070.10">
    <property type="entry name" value="Rhodopsin 7-helix transmembrane proteins"/>
    <property type="match status" value="1"/>
</dbReference>
<sequence length="856" mass="97219">MEPHVGSPHSLYHYLMLLLLWVATEGSRDVAITQDFHYRDHHPNRISEFYRFLNSDESYLEVFRRYDLEYSEDNFHNLGKVRTRKRNLLNDYQNSDYSDIEEVLYKERSRAERKGDGFTRYGRGGGQINESQALELTGGTILKMAPPAHLNVEEPAAADDDNDDDDEVAPATEKTGKGEITEGEDIGIRHIVSAEDLQMAGRPLCRSRENFLPPELFSADSCALCYGYLQNQDFFQTKWLPMELLRMLAERGRTYAYKITVLFNPTNESQVEAAVTTSEVLLNTFRGDVGRAKWRSCCEAAVQCCHYMLTSSWPPGSCPNTWDGWQCWQATSPDTEIKRPCPSYIYHGKEPSCAKEASKRCDEAGHWYRREGRHEWSNYSSCSVEQNIHRRLYVHIAAYSISVAALFPALCIFFSYKQLRVHRITLHKHLFLSLLLEALGVIIFRLLQLYKNDLIQQNPPWCVTLNLLTKYTSLSNYMWYLCEGFYLHKLLVSAFAEQNNLLIFYLIGWGFPLVPLTIYSVIRGQGDHNTHCWIVPVEGLDWIINLPPLLAILINVIFVVNIIRILVSKVRATTANEPSQYRKAVRATMMVVPLFGLQYIITIYRHQVLGCDWQDLYQIFNNMIEGTTGAVVAIIFCYTNGEVKALLKRTWERLQERRTPRGVRGPKALHSRSFSTVQTTLLDPSPATRRNSSIVSICVSNQPFRRTSSGANASQLLSLHGSRSSIAHPSPVDSGRATTSLMSPRLVASAYGLESSERFGSSKSPVHNLDSSPIARSLSLFEEVEDETKNVEINKFPQLELATKAEEKVHLSPVAVFRNDNVKPCVNIIVNGQLQGHKTSEDQGYESSHNVGAVDE</sequence>
<protein>
    <recommendedName>
        <fullName evidence="18">Calcitonin receptor</fullName>
    </recommendedName>
</protein>
<dbReference type="InterPro" id="IPR000832">
    <property type="entry name" value="GPCR_2_secretin-like"/>
</dbReference>
<dbReference type="PANTHER" id="PTHR45620:SF42">
    <property type="entry name" value="G-PROTEIN COUPLED RECEPTOR SEB-2"/>
    <property type="match status" value="1"/>
</dbReference>
<evidence type="ECO:0000256" key="6">
    <source>
        <dbReference type="ARBA" id="ARBA00023040"/>
    </source>
</evidence>
<feature type="chain" id="PRO_5043530686" description="Calcitonin receptor" evidence="13">
    <location>
        <begin position="27"/>
        <end position="856"/>
    </location>
</feature>
<dbReference type="InterPro" id="IPR001879">
    <property type="entry name" value="GPCR_2_extracellular_dom"/>
</dbReference>
<evidence type="ECO:0000256" key="12">
    <source>
        <dbReference type="SAM" id="Phobius"/>
    </source>
</evidence>
<evidence type="ECO:0008006" key="18">
    <source>
        <dbReference type="Google" id="ProtNLM"/>
    </source>
</evidence>
<dbReference type="Pfam" id="PF00002">
    <property type="entry name" value="7tm_2"/>
    <property type="match status" value="1"/>
</dbReference>
<feature type="transmembrane region" description="Helical" evidence="12">
    <location>
        <begin position="477"/>
        <end position="495"/>
    </location>
</feature>
<dbReference type="PROSITE" id="PS50227">
    <property type="entry name" value="G_PROTEIN_RECEP_F2_3"/>
    <property type="match status" value="1"/>
</dbReference>
<feature type="compositionally biased region" description="Acidic residues" evidence="11">
    <location>
        <begin position="156"/>
        <end position="168"/>
    </location>
</feature>
<keyword evidence="10" id="KW-0807">Transducer</keyword>
<dbReference type="InterPro" id="IPR050332">
    <property type="entry name" value="GPCR_2"/>
</dbReference>
<proteinExistence type="inferred from homology"/>
<evidence type="ECO:0000313" key="17">
    <source>
        <dbReference type="Proteomes" id="UP001445076"/>
    </source>
</evidence>
<comment type="similarity">
    <text evidence="2">Belongs to the G-protein coupled receptor 2 family.</text>
</comment>
<keyword evidence="8" id="KW-0675">Receptor</keyword>
<keyword evidence="5 12" id="KW-1133">Transmembrane helix</keyword>
<name>A0AAW0WGT8_CHEQU</name>
<keyword evidence="7 12" id="KW-0472">Membrane</keyword>
<dbReference type="PRINTS" id="PR00249">
    <property type="entry name" value="GPCRSECRETIN"/>
</dbReference>
<keyword evidence="9" id="KW-0325">Glycoprotein</keyword>
<dbReference type="SUPFAM" id="SSF111418">
    <property type="entry name" value="Hormone receptor domain"/>
    <property type="match status" value="1"/>
</dbReference>
<dbReference type="PANTHER" id="PTHR45620">
    <property type="entry name" value="PDF RECEPTOR-LIKE PROTEIN-RELATED"/>
    <property type="match status" value="1"/>
</dbReference>
<accession>A0AAW0WGT8</accession>
<dbReference type="InterPro" id="IPR036445">
    <property type="entry name" value="GPCR_2_extracell_dom_sf"/>
</dbReference>
<reference evidence="16 17" key="1">
    <citation type="journal article" date="2024" name="BMC Genomics">
        <title>Genome assembly of redclaw crayfish (Cherax quadricarinatus) provides insights into its immune adaptation and hypoxia tolerance.</title>
        <authorList>
            <person name="Liu Z."/>
            <person name="Zheng J."/>
            <person name="Li H."/>
            <person name="Fang K."/>
            <person name="Wang S."/>
            <person name="He J."/>
            <person name="Zhou D."/>
            <person name="Weng S."/>
            <person name="Chi M."/>
            <person name="Gu Z."/>
            <person name="He J."/>
            <person name="Li F."/>
            <person name="Wang M."/>
        </authorList>
    </citation>
    <scope>NUCLEOTIDE SEQUENCE [LARGE SCALE GENOMIC DNA]</scope>
    <source>
        <strain evidence="16">ZL_2023a</strain>
    </source>
</reference>
<dbReference type="GO" id="GO:0007188">
    <property type="term" value="P:adenylate cyclase-modulating G protein-coupled receptor signaling pathway"/>
    <property type="evidence" value="ECO:0007669"/>
    <property type="project" value="TreeGrafter"/>
</dbReference>
<comment type="caution">
    <text evidence="16">The sequence shown here is derived from an EMBL/GenBank/DDBJ whole genome shotgun (WGS) entry which is preliminary data.</text>
</comment>
<keyword evidence="17" id="KW-1185">Reference proteome</keyword>
<evidence type="ECO:0000259" key="14">
    <source>
        <dbReference type="PROSITE" id="PS50227"/>
    </source>
</evidence>
<evidence type="ECO:0000256" key="11">
    <source>
        <dbReference type="SAM" id="MobiDB-lite"/>
    </source>
</evidence>
<feature type="region of interest" description="Disordered" evidence="11">
    <location>
        <begin position="837"/>
        <end position="856"/>
    </location>
</feature>
<keyword evidence="6" id="KW-0297">G-protein coupled receptor</keyword>
<evidence type="ECO:0000259" key="15">
    <source>
        <dbReference type="PROSITE" id="PS50261"/>
    </source>
</evidence>
<organism evidence="16 17">
    <name type="scientific">Cherax quadricarinatus</name>
    <name type="common">Australian red claw crayfish</name>
    <dbReference type="NCBI Taxonomy" id="27406"/>
    <lineage>
        <taxon>Eukaryota</taxon>
        <taxon>Metazoa</taxon>
        <taxon>Ecdysozoa</taxon>
        <taxon>Arthropoda</taxon>
        <taxon>Crustacea</taxon>
        <taxon>Multicrustacea</taxon>
        <taxon>Malacostraca</taxon>
        <taxon>Eumalacostraca</taxon>
        <taxon>Eucarida</taxon>
        <taxon>Decapoda</taxon>
        <taxon>Pleocyemata</taxon>
        <taxon>Astacidea</taxon>
        <taxon>Parastacoidea</taxon>
        <taxon>Parastacidae</taxon>
        <taxon>Cherax</taxon>
    </lineage>
</organism>
<feature type="transmembrane region" description="Helical" evidence="12">
    <location>
        <begin position="584"/>
        <end position="604"/>
    </location>
</feature>
<dbReference type="PROSITE" id="PS50261">
    <property type="entry name" value="G_PROTEIN_RECEP_F2_4"/>
    <property type="match status" value="1"/>
</dbReference>
<evidence type="ECO:0000256" key="13">
    <source>
        <dbReference type="SAM" id="SignalP"/>
    </source>
</evidence>
<feature type="transmembrane region" description="Helical" evidence="12">
    <location>
        <begin position="616"/>
        <end position="639"/>
    </location>
</feature>
<dbReference type="SMART" id="SM00008">
    <property type="entry name" value="HormR"/>
    <property type="match status" value="1"/>
</dbReference>
<keyword evidence="13" id="KW-0732">Signal</keyword>
<evidence type="ECO:0000256" key="1">
    <source>
        <dbReference type="ARBA" id="ARBA00004651"/>
    </source>
</evidence>
<dbReference type="PROSITE" id="PS00649">
    <property type="entry name" value="G_PROTEIN_RECEP_F2_1"/>
    <property type="match status" value="1"/>
</dbReference>
<feature type="transmembrane region" description="Helical" evidence="12">
    <location>
        <begin position="428"/>
        <end position="447"/>
    </location>
</feature>
<dbReference type="CDD" id="cd15041">
    <property type="entry name" value="7tmB1_hormone_R"/>
    <property type="match status" value="1"/>
</dbReference>
<evidence type="ECO:0000256" key="7">
    <source>
        <dbReference type="ARBA" id="ARBA00023136"/>
    </source>
</evidence>
<feature type="domain" description="G-protein coupled receptors family 2 profile 2" evidence="15">
    <location>
        <begin position="391"/>
        <end position="640"/>
    </location>
</feature>
<evidence type="ECO:0000256" key="4">
    <source>
        <dbReference type="ARBA" id="ARBA00022692"/>
    </source>
</evidence>
<evidence type="ECO:0000256" key="3">
    <source>
        <dbReference type="ARBA" id="ARBA00022475"/>
    </source>
</evidence>
<feature type="transmembrane region" description="Helical" evidence="12">
    <location>
        <begin position="392"/>
        <end position="416"/>
    </location>
</feature>
<feature type="region of interest" description="Disordered" evidence="11">
    <location>
        <begin position="155"/>
        <end position="180"/>
    </location>
</feature>
<dbReference type="GO" id="GO:0007166">
    <property type="term" value="P:cell surface receptor signaling pathway"/>
    <property type="evidence" value="ECO:0007669"/>
    <property type="project" value="InterPro"/>
</dbReference>
<keyword evidence="3" id="KW-1003">Cell membrane</keyword>
<dbReference type="GO" id="GO:0005886">
    <property type="term" value="C:plasma membrane"/>
    <property type="evidence" value="ECO:0007669"/>
    <property type="project" value="UniProtKB-SubCell"/>
</dbReference>
<feature type="transmembrane region" description="Helical" evidence="12">
    <location>
        <begin position="502"/>
        <end position="522"/>
    </location>
</feature>
<evidence type="ECO:0000256" key="5">
    <source>
        <dbReference type="ARBA" id="ARBA00022989"/>
    </source>
</evidence>
<evidence type="ECO:0000256" key="9">
    <source>
        <dbReference type="ARBA" id="ARBA00023180"/>
    </source>
</evidence>
<dbReference type="Proteomes" id="UP001445076">
    <property type="component" value="Unassembled WGS sequence"/>
</dbReference>
<dbReference type="AlphaFoldDB" id="A0AAW0WGT8"/>
<dbReference type="InterPro" id="IPR017983">
    <property type="entry name" value="GPCR_2_secretin-like_CS"/>
</dbReference>
<evidence type="ECO:0000256" key="2">
    <source>
        <dbReference type="ARBA" id="ARBA00005314"/>
    </source>
</evidence>
<dbReference type="GO" id="GO:0008528">
    <property type="term" value="F:G protein-coupled peptide receptor activity"/>
    <property type="evidence" value="ECO:0007669"/>
    <property type="project" value="TreeGrafter"/>
</dbReference>
<dbReference type="EMBL" id="JARKIK010000063">
    <property type="protein sequence ID" value="KAK8730852.1"/>
    <property type="molecule type" value="Genomic_DNA"/>
</dbReference>
<evidence type="ECO:0000256" key="10">
    <source>
        <dbReference type="ARBA" id="ARBA00023224"/>
    </source>
</evidence>
<feature type="signal peptide" evidence="13">
    <location>
        <begin position="1"/>
        <end position="26"/>
    </location>
</feature>
<comment type="subcellular location">
    <subcellularLocation>
        <location evidence="1">Cell membrane</location>
        <topology evidence="1">Multi-pass membrane protein</topology>
    </subcellularLocation>
</comment>
<feature type="transmembrane region" description="Helical" evidence="12">
    <location>
        <begin position="542"/>
        <end position="563"/>
    </location>
</feature>
<gene>
    <name evidence="16" type="ORF">OTU49_007968</name>
</gene>
<feature type="domain" description="G-protein coupled receptors family 2 profile 1" evidence="14">
    <location>
        <begin position="303"/>
        <end position="386"/>
    </location>
</feature>
<dbReference type="Pfam" id="PF02793">
    <property type="entry name" value="HRM"/>
    <property type="match status" value="1"/>
</dbReference>
<evidence type="ECO:0000313" key="16">
    <source>
        <dbReference type="EMBL" id="KAK8730852.1"/>
    </source>
</evidence>
<dbReference type="Gene3D" id="4.10.1240.10">
    <property type="entry name" value="GPCR, family 2, extracellular hormone receptor domain"/>
    <property type="match status" value="1"/>
</dbReference>